<protein>
    <recommendedName>
        <fullName evidence="3">MYM-type domain-containing protein</fullName>
    </recommendedName>
</protein>
<proteinExistence type="predicted"/>
<organism evidence="2">
    <name type="scientific">viral metagenome</name>
    <dbReference type="NCBI Taxonomy" id="1070528"/>
    <lineage>
        <taxon>unclassified sequences</taxon>
        <taxon>metagenomes</taxon>
        <taxon>organismal metagenomes</taxon>
    </lineage>
</organism>
<sequence>MHHYAENVLLKPFKFIMEFTIKMNSDNVDVNAIVAVAVDANVVNVNVPKKRGRKPKSQVVSDDNTNQVVEPPVAPKKRGRKPKGGKIITELKPVMTDNMIQHNVILHLKCNTNDFDEVTQNSEMPESFHVTSQVKASDLNYDNLNNIEEMKPETSSNDDDVHDDDMSNVRMKNIWKKIKELQKRFYFNDMCSKKSACFWCTCDFDNPSIYIPKNQMNDTYHVYGCFCSPECSVSFLMNENIDTSQKFERYQMLNYIYGKAYNYEKSIQPAPSPYYLLDKFFGNLTIQEYRKLLSNERLLIVIDKPLTRIFPEIHEENNDFVSNKNSVVPSNSSFKIKKRNTAANSKTSSLTKKFGF</sequence>
<dbReference type="EMBL" id="MN740567">
    <property type="protein sequence ID" value="QHU34166.1"/>
    <property type="molecule type" value="Genomic_DNA"/>
</dbReference>
<accession>A0A6C0LTI1</accession>
<feature type="compositionally biased region" description="Polar residues" evidence="1">
    <location>
        <begin position="58"/>
        <end position="68"/>
    </location>
</feature>
<evidence type="ECO:0008006" key="3">
    <source>
        <dbReference type="Google" id="ProtNLM"/>
    </source>
</evidence>
<feature type="compositionally biased region" description="Basic residues" evidence="1">
    <location>
        <begin position="75"/>
        <end position="84"/>
    </location>
</feature>
<feature type="region of interest" description="Disordered" evidence="1">
    <location>
        <begin position="50"/>
        <end position="85"/>
    </location>
</feature>
<reference evidence="2" key="1">
    <citation type="journal article" date="2020" name="Nature">
        <title>Giant virus diversity and host interactions through global metagenomics.</title>
        <authorList>
            <person name="Schulz F."/>
            <person name="Roux S."/>
            <person name="Paez-Espino D."/>
            <person name="Jungbluth S."/>
            <person name="Walsh D.A."/>
            <person name="Denef V.J."/>
            <person name="McMahon K.D."/>
            <person name="Konstantinidis K.T."/>
            <person name="Eloe-Fadrosh E.A."/>
            <person name="Kyrpides N.C."/>
            <person name="Woyke T."/>
        </authorList>
    </citation>
    <scope>NUCLEOTIDE SEQUENCE</scope>
    <source>
        <strain evidence="2">GVMAG-S-1016713-123</strain>
    </source>
</reference>
<name>A0A6C0LTI1_9ZZZZ</name>
<dbReference type="AlphaFoldDB" id="A0A6C0LTI1"/>
<evidence type="ECO:0000313" key="2">
    <source>
        <dbReference type="EMBL" id="QHU34166.1"/>
    </source>
</evidence>
<evidence type="ECO:0000256" key="1">
    <source>
        <dbReference type="SAM" id="MobiDB-lite"/>
    </source>
</evidence>